<keyword evidence="5" id="KW-0676">Redox-active center</keyword>
<sequence>MKKLIGMICISLIIVLVSGCGKEEVKSPQATKDGKPLIVIYGDFKCPYCKKVEKNVMPKLKEKYLNNHKAEIKYVNMAFLGKDSIIGSRAGHAVQNIAPRSYLQFQKLMFEHQQDEKKAWITEKVVDQQIDHLNISADQKEKIKSEYKTKNSAAWKAANKDKKDTKAHHIETAPTVFINGKKVGDPYHFKEYDKLLQSK</sequence>
<dbReference type="InterPro" id="IPR011767">
    <property type="entry name" value="GLR_AS"/>
</dbReference>
<evidence type="ECO:0000256" key="5">
    <source>
        <dbReference type="ARBA" id="ARBA00023284"/>
    </source>
</evidence>
<dbReference type="PROSITE" id="PS00195">
    <property type="entry name" value="GLUTAREDOXIN_1"/>
    <property type="match status" value="1"/>
</dbReference>
<evidence type="ECO:0000256" key="1">
    <source>
        <dbReference type="ARBA" id="ARBA00005791"/>
    </source>
</evidence>
<organism evidence="7 8">
    <name type="scientific">Staphylococcus warneri</name>
    <dbReference type="NCBI Taxonomy" id="1292"/>
    <lineage>
        <taxon>Bacteria</taxon>
        <taxon>Bacillati</taxon>
        <taxon>Bacillota</taxon>
        <taxon>Bacilli</taxon>
        <taxon>Bacillales</taxon>
        <taxon>Staphylococcaceae</taxon>
        <taxon>Staphylococcus</taxon>
    </lineage>
</organism>
<dbReference type="Proteomes" id="UP000240717">
    <property type="component" value="Unassembled WGS sequence"/>
</dbReference>
<feature type="domain" description="Thioredoxin-like fold" evidence="6">
    <location>
        <begin position="34"/>
        <end position="197"/>
    </location>
</feature>
<evidence type="ECO:0000313" key="7">
    <source>
        <dbReference type="EMBL" id="PTI52463.1"/>
    </source>
</evidence>
<evidence type="ECO:0000256" key="2">
    <source>
        <dbReference type="ARBA" id="ARBA00022729"/>
    </source>
</evidence>
<dbReference type="Gene3D" id="3.40.30.10">
    <property type="entry name" value="Glutaredoxin"/>
    <property type="match status" value="1"/>
</dbReference>
<dbReference type="STRING" id="1194526.A284_02400"/>
<name>A0A2T4Q3E7_STAWA</name>
<accession>A0A2T4Q3E7</accession>
<evidence type="ECO:0000313" key="8">
    <source>
        <dbReference type="Proteomes" id="UP000240717"/>
    </source>
</evidence>
<dbReference type="PROSITE" id="PS51257">
    <property type="entry name" value="PROKAR_LIPOPROTEIN"/>
    <property type="match status" value="1"/>
</dbReference>
<dbReference type="Pfam" id="PF13462">
    <property type="entry name" value="Thioredoxin_4"/>
    <property type="match status" value="1"/>
</dbReference>
<dbReference type="EMBL" id="PZEV01000002">
    <property type="protein sequence ID" value="PTI52463.1"/>
    <property type="molecule type" value="Genomic_DNA"/>
</dbReference>
<dbReference type="AlphaFoldDB" id="A0A2T4Q3E7"/>
<evidence type="ECO:0000256" key="4">
    <source>
        <dbReference type="ARBA" id="ARBA00023157"/>
    </source>
</evidence>
<dbReference type="GO" id="GO:0016491">
    <property type="term" value="F:oxidoreductase activity"/>
    <property type="evidence" value="ECO:0007669"/>
    <property type="project" value="UniProtKB-KW"/>
</dbReference>
<dbReference type="InterPro" id="IPR012336">
    <property type="entry name" value="Thioredoxin-like_fold"/>
</dbReference>
<protein>
    <submittedName>
        <fullName evidence="7">Protein-disulfide isomerase</fullName>
    </submittedName>
</protein>
<dbReference type="InterPro" id="IPR036249">
    <property type="entry name" value="Thioredoxin-like_sf"/>
</dbReference>
<keyword evidence="3" id="KW-0560">Oxidoreductase</keyword>
<comment type="caution">
    <text evidence="7">The sequence shown here is derived from an EMBL/GenBank/DDBJ whole genome shotgun (WGS) entry which is preliminary data.</text>
</comment>
<keyword evidence="7" id="KW-0413">Isomerase</keyword>
<dbReference type="PANTHER" id="PTHR13887:SF14">
    <property type="entry name" value="DISULFIDE BOND FORMATION PROTEIN D"/>
    <property type="match status" value="1"/>
</dbReference>
<dbReference type="PANTHER" id="PTHR13887">
    <property type="entry name" value="GLUTATHIONE S-TRANSFERASE KAPPA"/>
    <property type="match status" value="1"/>
</dbReference>
<evidence type="ECO:0000259" key="6">
    <source>
        <dbReference type="Pfam" id="PF13462"/>
    </source>
</evidence>
<dbReference type="GO" id="GO:0016853">
    <property type="term" value="F:isomerase activity"/>
    <property type="evidence" value="ECO:0007669"/>
    <property type="project" value="UniProtKB-KW"/>
</dbReference>
<reference evidence="7 8" key="1">
    <citation type="journal article" date="2016" name="Front. Microbiol.">
        <title>Comprehensive Phylogenetic Analysis of Bovine Non-aureus Staphylococci Species Based on Whole-Genome Sequencing.</title>
        <authorList>
            <person name="Naushad S."/>
            <person name="Barkema H.W."/>
            <person name="Luby C."/>
            <person name="Condas L.A."/>
            <person name="Nobrega D.B."/>
            <person name="Carson D.A."/>
            <person name="De Buck J."/>
        </authorList>
    </citation>
    <scope>NUCLEOTIDE SEQUENCE [LARGE SCALE GENOMIC DNA]</scope>
    <source>
        <strain evidence="7 8">SNUC 2993</strain>
    </source>
</reference>
<evidence type="ECO:0000256" key="3">
    <source>
        <dbReference type="ARBA" id="ARBA00023002"/>
    </source>
</evidence>
<proteinExistence type="inferred from homology"/>
<keyword evidence="4" id="KW-1015">Disulfide bond</keyword>
<dbReference type="RefSeq" id="WP_107532679.1">
    <property type="nucleotide sequence ID" value="NZ_PZEV01000002.1"/>
</dbReference>
<gene>
    <name evidence="7" type="ORF">BU085_00790</name>
</gene>
<dbReference type="SUPFAM" id="SSF52833">
    <property type="entry name" value="Thioredoxin-like"/>
    <property type="match status" value="1"/>
</dbReference>
<keyword evidence="2" id="KW-0732">Signal</keyword>
<comment type="similarity">
    <text evidence="1">Belongs to the thioredoxin family. DsbA subfamily.</text>
</comment>